<feature type="compositionally biased region" description="Low complexity" evidence="3">
    <location>
        <begin position="19"/>
        <end position="44"/>
    </location>
</feature>
<dbReference type="OrthoDB" id="5061070at2759"/>
<feature type="domain" description="Dynamin-type G" evidence="5">
    <location>
        <begin position="81"/>
        <end position="388"/>
    </location>
</feature>
<dbReference type="SUPFAM" id="SSF52540">
    <property type="entry name" value="P-loop containing nucleoside triphosphate hydrolases"/>
    <property type="match status" value="1"/>
</dbReference>
<comment type="caution">
    <text evidence="6">The sequence shown here is derived from an EMBL/GenBank/DDBJ whole genome shotgun (WGS) entry which is preliminary data.</text>
</comment>
<dbReference type="InterPro" id="IPR045063">
    <property type="entry name" value="Dynamin_N"/>
</dbReference>
<evidence type="ECO:0000313" key="7">
    <source>
        <dbReference type="Proteomes" id="UP000736335"/>
    </source>
</evidence>
<dbReference type="InterPro" id="IPR022812">
    <property type="entry name" value="Dynamin"/>
</dbReference>
<dbReference type="GO" id="GO:0031623">
    <property type="term" value="P:receptor internalization"/>
    <property type="evidence" value="ECO:0007669"/>
    <property type="project" value="TreeGrafter"/>
</dbReference>
<dbReference type="EMBL" id="WIUZ02000009">
    <property type="protein sequence ID" value="KAF9783797.1"/>
    <property type="molecule type" value="Genomic_DNA"/>
</dbReference>
<dbReference type="Proteomes" id="UP000736335">
    <property type="component" value="Unassembled WGS sequence"/>
</dbReference>
<dbReference type="InterPro" id="IPR000375">
    <property type="entry name" value="Dynamin_stalk"/>
</dbReference>
<dbReference type="PRINTS" id="PR00195">
    <property type="entry name" value="DYNAMIN"/>
</dbReference>
<dbReference type="InterPro" id="IPR027417">
    <property type="entry name" value="P-loop_NTPase"/>
</dbReference>
<dbReference type="AlphaFoldDB" id="A0A9P6HBR0"/>
<dbReference type="GO" id="GO:0008017">
    <property type="term" value="F:microtubule binding"/>
    <property type="evidence" value="ECO:0007669"/>
    <property type="project" value="TreeGrafter"/>
</dbReference>
<dbReference type="InterPro" id="IPR030381">
    <property type="entry name" value="G_DYNAMIN_dom"/>
</dbReference>
<evidence type="ECO:0000313" key="6">
    <source>
        <dbReference type="EMBL" id="KAF9783797.1"/>
    </source>
</evidence>
<dbReference type="SMART" id="SM00053">
    <property type="entry name" value="DYNc"/>
    <property type="match status" value="1"/>
</dbReference>
<reference evidence="6" key="2">
    <citation type="submission" date="2020-11" db="EMBL/GenBank/DDBJ databases">
        <authorList>
            <consortium name="DOE Joint Genome Institute"/>
            <person name="Kuo A."/>
            <person name="Miyauchi S."/>
            <person name="Kiss E."/>
            <person name="Drula E."/>
            <person name="Kohler A."/>
            <person name="Sanchez-Garcia M."/>
            <person name="Andreopoulos B."/>
            <person name="Barry K.W."/>
            <person name="Bonito G."/>
            <person name="Buee M."/>
            <person name="Carver A."/>
            <person name="Chen C."/>
            <person name="Cichocki N."/>
            <person name="Clum A."/>
            <person name="Culley D."/>
            <person name="Crous P.W."/>
            <person name="Fauchery L."/>
            <person name="Girlanda M."/>
            <person name="Hayes R."/>
            <person name="Keri Z."/>
            <person name="Labutti K."/>
            <person name="Lipzen A."/>
            <person name="Lombard V."/>
            <person name="Magnuson J."/>
            <person name="Maillard F."/>
            <person name="Morin E."/>
            <person name="Murat C."/>
            <person name="Nolan M."/>
            <person name="Ohm R."/>
            <person name="Pangilinan J."/>
            <person name="Pereira M."/>
            <person name="Perotto S."/>
            <person name="Peter M."/>
            <person name="Riley R."/>
            <person name="Sitrit Y."/>
            <person name="Stielow B."/>
            <person name="Szollosi G."/>
            <person name="Zifcakova L."/>
            <person name="Stursova M."/>
            <person name="Spatafora J.W."/>
            <person name="Tedersoo L."/>
            <person name="Vaario L.-M."/>
            <person name="Yamada A."/>
            <person name="Yan M."/>
            <person name="Wang P."/>
            <person name="Xu J."/>
            <person name="Bruns T."/>
            <person name="Baldrian P."/>
            <person name="Vilgalys R."/>
            <person name="Henrissat B."/>
            <person name="Grigoriev I.V."/>
            <person name="Hibbett D."/>
            <person name="Nagy L.G."/>
            <person name="Martin F.M."/>
        </authorList>
    </citation>
    <scope>NUCLEOTIDE SEQUENCE</scope>
    <source>
        <strain evidence="6">UH-Tt-Lm1</strain>
    </source>
</reference>
<keyword evidence="2" id="KW-0342">GTP-binding</keyword>
<reference evidence="6" key="1">
    <citation type="journal article" date="2020" name="Nat. Commun.">
        <title>Large-scale genome sequencing of mycorrhizal fungi provides insights into the early evolution of symbiotic traits.</title>
        <authorList>
            <person name="Miyauchi S."/>
            <person name="Kiss E."/>
            <person name="Kuo A."/>
            <person name="Drula E."/>
            <person name="Kohler A."/>
            <person name="Sanchez-Garcia M."/>
            <person name="Morin E."/>
            <person name="Andreopoulos B."/>
            <person name="Barry K.W."/>
            <person name="Bonito G."/>
            <person name="Buee M."/>
            <person name="Carver A."/>
            <person name="Chen C."/>
            <person name="Cichocki N."/>
            <person name="Clum A."/>
            <person name="Culley D."/>
            <person name="Crous P.W."/>
            <person name="Fauchery L."/>
            <person name="Girlanda M."/>
            <person name="Hayes R.D."/>
            <person name="Keri Z."/>
            <person name="LaButti K."/>
            <person name="Lipzen A."/>
            <person name="Lombard V."/>
            <person name="Magnuson J."/>
            <person name="Maillard F."/>
            <person name="Murat C."/>
            <person name="Nolan M."/>
            <person name="Ohm R.A."/>
            <person name="Pangilinan J."/>
            <person name="Pereira M.F."/>
            <person name="Perotto S."/>
            <person name="Peter M."/>
            <person name="Pfister S."/>
            <person name="Riley R."/>
            <person name="Sitrit Y."/>
            <person name="Stielow J.B."/>
            <person name="Szollosi G."/>
            <person name="Zifcakova L."/>
            <person name="Stursova M."/>
            <person name="Spatafora J.W."/>
            <person name="Tedersoo L."/>
            <person name="Vaario L.M."/>
            <person name="Yamada A."/>
            <person name="Yan M."/>
            <person name="Wang P."/>
            <person name="Xu J."/>
            <person name="Bruns T."/>
            <person name="Baldrian P."/>
            <person name="Vilgalys R."/>
            <person name="Dunand C."/>
            <person name="Henrissat B."/>
            <person name="Grigoriev I.V."/>
            <person name="Hibbett D."/>
            <person name="Nagy L.G."/>
            <person name="Martin F.M."/>
        </authorList>
    </citation>
    <scope>NUCLEOTIDE SEQUENCE</scope>
    <source>
        <strain evidence="6">UH-Tt-Lm1</strain>
    </source>
</reference>
<accession>A0A9P6HBR0</accession>
<feature type="domain" description="GED" evidence="4">
    <location>
        <begin position="651"/>
        <end position="745"/>
    </location>
</feature>
<keyword evidence="6" id="KW-0378">Hydrolase</keyword>
<dbReference type="Pfam" id="PF00350">
    <property type="entry name" value="Dynamin_N"/>
    <property type="match status" value="1"/>
</dbReference>
<dbReference type="CDD" id="cd08771">
    <property type="entry name" value="DLP_1"/>
    <property type="match status" value="1"/>
</dbReference>
<dbReference type="PROSITE" id="PS51388">
    <property type="entry name" value="GED"/>
    <property type="match status" value="1"/>
</dbReference>
<sequence>MPFSPMKTKLRIAKPMSNSSVNSFVTSSDSPLSSSLESTPTMLPAPIPDRGVGLSDPDQSAGRRRMLELVNRMHNTGVQSDIDLPMIAVVGSQSAGKSSLIESISGITLPRASGTCTRCPTECRLSYSTQQWSCKVSLRKTFDELGRPMGTAQNIPFGPAIKDKKLVEERLRRAQRAILCPSRSPDVFLTGPDEDTERRDITFSKNCVSLEISGPELTDLSFCDLPGLIASVGTGGNASDIDLVKDLVTTYICKPSCLILLTVTCETDFENQGAHHIAKQYDPEGKRTIGVLTKPDRIPPGEEDHWLRFIRNDAEPLANGWFTVKQPGSNDLKTGVTWAEARAQENHFFTSTAPWSSAETFCQRRFGTRNLTESLSKILSDLIKRRLPQLAEELQSLLKETENRLRKLPKPPPENAVTEIIDLVSGFSRSLSTFVEGTPDEWGIHQTIRPLHTKFRDAIRDTAPDFRPYKSGDWLDYEPPSFLAAEKALLGSDDGAIYVDHVMNLALQAKTRELPDNYPFIVTRKFIKQAIERWTDPSHDLFEAEYTILAERVNGMVEEHFSSYAHGGLYHRAKSIVNEVLLKCHDTTLEKIDWLLEMEAAATFTLNEHYFSDYRQKFLESYRGARAEKNRKGDEDLRPEELIARDRYEPALKIMASVRGYFQVSYKRFTDMVPMTVDQELLRGLDWNRGIRGALIDGLEITGPDCMERANQFLQEPPDIQSRREDLGKRLDRLRLAKRELQSLF</sequence>
<dbReference type="Pfam" id="PF01031">
    <property type="entry name" value="Dynamin_M"/>
    <property type="match status" value="1"/>
</dbReference>
<dbReference type="GO" id="GO:0005737">
    <property type="term" value="C:cytoplasm"/>
    <property type="evidence" value="ECO:0007669"/>
    <property type="project" value="TreeGrafter"/>
</dbReference>
<dbReference type="Gene3D" id="1.20.120.1240">
    <property type="entry name" value="Dynamin, middle domain"/>
    <property type="match status" value="1"/>
</dbReference>
<proteinExistence type="predicted"/>
<evidence type="ECO:0000259" key="4">
    <source>
        <dbReference type="PROSITE" id="PS51388"/>
    </source>
</evidence>
<dbReference type="GO" id="GO:0005525">
    <property type="term" value="F:GTP binding"/>
    <property type="evidence" value="ECO:0007669"/>
    <property type="project" value="InterPro"/>
</dbReference>
<dbReference type="InterPro" id="IPR001401">
    <property type="entry name" value="Dynamin_GTPase"/>
</dbReference>
<gene>
    <name evidence="6" type="ORF">BJ322DRAFT_1109642</name>
</gene>
<protein>
    <submittedName>
        <fullName evidence="6">P-loop containing nucleoside triphosphate hydrolase protein</fullName>
    </submittedName>
</protein>
<dbReference type="PANTHER" id="PTHR11566">
    <property type="entry name" value="DYNAMIN"/>
    <property type="match status" value="1"/>
</dbReference>
<keyword evidence="7" id="KW-1185">Reference proteome</keyword>
<evidence type="ECO:0000256" key="3">
    <source>
        <dbReference type="SAM" id="MobiDB-lite"/>
    </source>
</evidence>
<dbReference type="PANTHER" id="PTHR11566:SF131">
    <property type="entry name" value="GTPASE, PUTATIVE (AFU_ORTHOLOGUE AFUA_6G07630)-RELATED"/>
    <property type="match status" value="1"/>
</dbReference>
<dbReference type="GO" id="GO:0005874">
    <property type="term" value="C:microtubule"/>
    <property type="evidence" value="ECO:0007669"/>
    <property type="project" value="TreeGrafter"/>
</dbReference>
<dbReference type="InterPro" id="IPR020850">
    <property type="entry name" value="GED_dom"/>
</dbReference>
<evidence type="ECO:0000256" key="2">
    <source>
        <dbReference type="ARBA" id="ARBA00023134"/>
    </source>
</evidence>
<dbReference type="Pfam" id="PF02212">
    <property type="entry name" value="GED"/>
    <property type="match status" value="1"/>
</dbReference>
<dbReference type="PROSITE" id="PS51718">
    <property type="entry name" value="G_DYNAMIN_2"/>
    <property type="match status" value="1"/>
</dbReference>
<dbReference type="InterPro" id="IPR003130">
    <property type="entry name" value="GED"/>
</dbReference>
<evidence type="ECO:0000256" key="1">
    <source>
        <dbReference type="ARBA" id="ARBA00022741"/>
    </source>
</evidence>
<dbReference type="GO" id="GO:0003924">
    <property type="term" value="F:GTPase activity"/>
    <property type="evidence" value="ECO:0007669"/>
    <property type="project" value="InterPro"/>
</dbReference>
<dbReference type="Gene3D" id="3.40.50.300">
    <property type="entry name" value="P-loop containing nucleotide triphosphate hydrolases"/>
    <property type="match status" value="1"/>
</dbReference>
<evidence type="ECO:0000259" key="5">
    <source>
        <dbReference type="PROSITE" id="PS51718"/>
    </source>
</evidence>
<keyword evidence="1" id="KW-0547">Nucleotide-binding</keyword>
<feature type="region of interest" description="Disordered" evidence="3">
    <location>
        <begin position="19"/>
        <end position="59"/>
    </location>
</feature>
<name>A0A9P6HBR0_9AGAM</name>
<dbReference type="GO" id="GO:0005886">
    <property type="term" value="C:plasma membrane"/>
    <property type="evidence" value="ECO:0007669"/>
    <property type="project" value="TreeGrafter"/>
</dbReference>
<organism evidence="6 7">
    <name type="scientific">Thelephora terrestris</name>
    <dbReference type="NCBI Taxonomy" id="56493"/>
    <lineage>
        <taxon>Eukaryota</taxon>
        <taxon>Fungi</taxon>
        <taxon>Dikarya</taxon>
        <taxon>Basidiomycota</taxon>
        <taxon>Agaricomycotina</taxon>
        <taxon>Agaricomycetes</taxon>
        <taxon>Thelephorales</taxon>
        <taxon>Thelephoraceae</taxon>
        <taxon>Thelephora</taxon>
    </lineage>
</organism>